<dbReference type="OrthoDB" id="7449259at2"/>
<gene>
    <name evidence="2" type="ORF">P409_08065</name>
</gene>
<dbReference type="EMBL" id="JANX01000066">
    <property type="protein sequence ID" value="KGM34821.1"/>
    <property type="molecule type" value="Genomic_DNA"/>
</dbReference>
<evidence type="ECO:0000313" key="2">
    <source>
        <dbReference type="EMBL" id="KGM34821.1"/>
    </source>
</evidence>
<comment type="caution">
    <text evidence="2">The sequence shown here is derived from an EMBL/GenBank/DDBJ whole genome shotgun (WGS) entry which is preliminary data.</text>
</comment>
<dbReference type="Proteomes" id="UP000029995">
    <property type="component" value="Unassembled WGS sequence"/>
</dbReference>
<dbReference type="RefSeq" id="WP_034834050.1">
    <property type="nucleotide sequence ID" value="NZ_JANX01000066.1"/>
</dbReference>
<protein>
    <recommendedName>
        <fullName evidence="4">SnoaL-like domain-containing protein</fullName>
    </recommendedName>
</protein>
<sequence>MTRAATTALAFGLALAAGPAAAQALSQAEVLQLAKDACKAKDFSLMFGYFAQNDSVRAALTAPEIQIRSLARPGQIQRMVKGAEYRDFKIAMIDYSFFDAESADRFDAGQSEALEALKLDITEEPGGAYRVTYVKAEYGPPGEDEEYGELIRTYGQPGAYLFEPRDGCWQLTQDFR</sequence>
<feature type="signal peptide" evidence="1">
    <location>
        <begin position="1"/>
        <end position="22"/>
    </location>
</feature>
<dbReference type="AlphaFoldDB" id="A0A0A0D816"/>
<proteinExistence type="predicted"/>
<keyword evidence="1" id="KW-0732">Signal</keyword>
<evidence type="ECO:0000256" key="1">
    <source>
        <dbReference type="SAM" id="SignalP"/>
    </source>
</evidence>
<accession>A0A0A0D816</accession>
<organism evidence="2 3">
    <name type="scientific">Inquilinus limosus MP06</name>
    <dbReference type="NCBI Taxonomy" id="1398085"/>
    <lineage>
        <taxon>Bacteria</taxon>
        <taxon>Pseudomonadati</taxon>
        <taxon>Pseudomonadota</taxon>
        <taxon>Alphaproteobacteria</taxon>
        <taxon>Rhodospirillales</taxon>
        <taxon>Rhodospirillaceae</taxon>
        <taxon>Inquilinus</taxon>
    </lineage>
</organism>
<name>A0A0A0D816_9PROT</name>
<reference evidence="2 3" key="1">
    <citation type="submission" date="2014-01" db="EMBL/GenBank/DDBJ databases">
        <title>Genome sequence determination for a cystic fibrosis isolate, Inquilinus limosus.</title>
        <authorList>
            <person name="Pino M."/>
            <person name="Di Conza J."/>
            <person name="Gutkind G."/>
        </authorList>
    </citation>
    <scope>NUCLEOTIDE SEQUENCE [LARGE SCALE GENOMIC DNA]</scope>
    <source>
        <strain evidence="2 3">MP06</strain>
    </source>
</reference>
<evidence type="ECO:0000313" key="3">
    <source>
        <dbReference type="Proteomes" id="UP000029995"/>
    </source>
</evidence>
<feature type="chain" id="PRO_5001960548" description="SnoaL-like domain-containing protein" evidence="1">
    <location>
        <begin position="23"/>
        <end position="176"/>
    </location>
</feature>
<evidence type="ECO:0008006" key="4">
    <source>
        <dbReference type="Google" id="ProtNLM"/>
    </source>
</evidence>